<dbReference type="PANTHER" id="PTHR40453:SF1">
    <property type="entry name" value="PROTEIN YOEF"/>
    <property type="match status" value="1"/>
</dbReference>
<sequence length="143" mass="16124">MKKIILMGETGSGKTTLTQCLHDKEQVYHKTQQIYQFDHVIDTPGEFMENRFFYNALVSAAVDAEVVGLIQSVEHVQNYFPPTFSSRFNLPVVGIVTKTELAQDKTDLERSKIFLEQAGARQIFMISAKTGEGMAELLTYLEA</sequence>
<dbReference type="Proteomes" id="UP000288028">
    <property type="component" value="Unassembled WGS sequence"/>
</dbReference>
<dbReference type="EMBL" id="NGKB01000010">
    <property type="protein sequence ID" value="RSU12737.1"/>
    <property type="molecule type" value="Genomic_DNA"/>
</dbReference>
<dbReference type="GO" id="GO:0006576">
    <property type="term" value="P:biogenic amine metabolic process"/>
    <property type="evidence" value="ECO:0007669"/>
    <property type="project" value="InterPro"/>
</dbReference>
<evidence type="ECO:0000256" key="1">
    <source>
        <dbReference type="PIRNR" id="PIRNR036409"/>
    </source>
</evidence>
<protein>
    <submittedName>
        <fullName evidence="2">Ethanolamine utilization protein EutP</fullName>
    </submittedName>
</protein>
<keyword evidence="1" id="KW-0547">Nucleotide-binding</keyword>
<accession>A0A430AXD7</accession>
<dbReference type="InterPro" id="IPR027417">
    <property type="entry name" value="P-loop_NTPase"/>
</dbReference>
<dbReference type="Pfam" id="PF10662">
    <property type="entry name" value="PduV-EutP"/>
    <property type="match status" value="1"/>
</dbReference>
<proteinExistence type="inferred from homology"/>
<dbReference type="SUPFAM" id="SSF52540">
    <property type="entry name" value="P-loop containing nucleoside triphosphate hydrolases"/>
    <property type="match status" value="1"/>
</dbReference>
<evidence type="ECO:0000313" key="3">
    <source>
        <dbReference type="Proteomes" id="UP000288028"/>
    </source>
</evidence>
<dbReference type="InterPro" id="IPR012381">
    <property type="entry name" value="EutP_PduV"/>
</dbReference>
<comment type="caution">
    <text evidence="2">The sequence shown here is derived from an EMBL/GenBank/DDBJ whole genome shotgun (WGS) entry which is preliminary data.</text>
</comment>
<gene>
    <name evidence="2" type="ORF">CBF28_10445</name>
</gene>
<dbReference type="PANTHER" id="PTHR40453">
    <property type="entry name" value="PROTEIN YOEF"/>
    <property type="match status" value="1"/>
</dbReference>
<dbReference type="PIRSF" id="PIRSF036409">
    <property type="entry name" value="EutP_PduV"/>
    <property type="match status" value="1"/>
</dbReference>
<dbReference type="PROSITE" id="PS00675">
    <property type="entry name" value="SIGMA54_INTERACT_1"/>
    <property type="match status" value="1"/>
</dbReference>
<dbReference type="OrthoDB" id="6179at2"/>
<evidence type="ECO:0000313" key="2">
    <source>
        <dbReference type="EMBL" id="RSU12737.1"/>
    </source>
</evidence>
<dbReference type="NCBIfam" id="TIGR02528">
    <property type="entry name" value="EutP"/>
    <property type="match status" value="1"/>
</dbReference>
<dbReference type="RefSeq" id="WP_126795004.1">
    <property type="nucleotide sequence ID" value="NZ_CP060720.1"/>
</dbReference>
<dbReference type="GeneID" id="95580132"/>
<dbReference type="CDD" id="cd00882">
    <property type="entry name" value="Ras_like_GTPase"/>
    <property type="match status" value="1"/>
</dbReference>
<keyword evidence="3" id="KW-1185">Reference proteome</keyword>
<dbReference type="Gene3D" id="3.40.50.300">
    <property type="entry name" value="P-loop containing nucleotide triphosphate hydrolases"/>
    <property type="match status" value="1"/>
</dbReference>
<organism evidence="2 3">
    <name type="scientific">Vagococcus carniphilus</name>
    <dbReference type="NCBI Taxonomy" id="218144"/>
    <lineage>
        <taxon>Bacteria</taxon>
        <taxon>Bacillati</taxon>
        <taxon>Bacillota</taxon>
        <taxon>Bacilli</taxon>
        <taxon>Lactobacillales</taxon>
        <taxon>Enterococcaceae</taxon>
        <taxon>Vagococcus</taxon>
    </lineage>
</organism>
<reference evidence="2 3" key="1">
    <citation type="submission" date="2017-05" db="EMBL/GenBank/DDBJ databases">
        <title>Vagococcus spp. assemblies.</title>
        <authorList>
            <person name="Gulvik C.A."/>
        </authorList>
    </citation>
    <scope>NUCLEOTIDE SEQUENCE [LARGE SCALE GENOMIC DNA]</scope>
    <source>
        <strain evidence="2 3">SS1714</strain>
    </source>
</reference>
<dbReference type="InterPro" id="IPR025662">
    <property type="entry name" value="Sigma_54_int_dom_ATP-bd_1"/>
</dbReference>
<comment type="similarity">
    <text evidence="1">Belongs to the EutP/PduV family.</text>
</comment>
<dbReference type="AlphaFoldDB" id="A0A430AXD7"/>
<dbReference type="GO" id="GO:0005524">
    <property type="term" value="F:ATP binding"/>
    <property type="evidence" value="ECO:0007669"/>
    <property type="project" value="UniProtKB-UniRule"/>
</dbReference>
<name>A0A430AXD7_9ENTE</name>